<evidence type="ECO:0000313" key="2">
    <source>
        <dbReference type="EMBL" id="CAD6197797.1"/>
    </source>
</evidence>
<sequence>MNFVRKGLSFVCSNFSITLRISIASALIYFFSMQFFNPKLLAPLEQIYFDSWLSSPVFGASELRKIRKMQKFWGPHQNPALAVAFTVSLAVLFKTMSMENVLSALNWKPSTTKQKVDQLQYPSDFSLQYPTSSSSRCKESPKCTFFVLAMNAFHVIVASYLVYFALNFEFPAIFRRNVEKEKVN</sequence>
<feature type="transmembrane region" description="Helical" evidence="1">
    <location>
        <begin position="145"/>
        <end position="166"/>
    </location>
</feature>
<keyword evidence="1" id="KW-0472">Membrane</keyword>
<keyword evidence="1" id="KW-0812">Transmembrane</keyword>
<accession>A0A8S1HRE8</accession>
<name>A0A8S1HRE8_9PELO</name>
<gene>
    <name evidence="2" type="ORF">CAUJ_LOCUS13704</name>
</gene>
<comment type="caution">
    <text evidence="2">The sequence shown here is derived from an EMBL/GenBank/DDBJ whole genome shotgun (WGS) entry which is preliminary data.</text>
</comment>
<evidence type="ECO:0000256" key="1">
    <source>
        <dbReference type="SAM" id="Phobius"/>
    </source>
</evidence>
<organism evidence="2 3">
    <name type="scientific">Caenorhabditis auriculariae</name>
    <dbReference type="NCBI Taxonomy" id="2777116"/>
    <lineage>
        <taxon>Eukaryota</taxon>
        <taxon>Metazoa</taxon>
        <taxon>Ecdysozoa</taxon>
        <taxon>Nematoda</taxon>
        <taxon>Chromadorea</taxon>
        <taxon>Rhabditida</taxon>
        <taxon>Rhabditina</taxon>
        <taxon>Rhabditomorpha</taxon>
        <taxon>Rhabditoidea</taxon>
        <taxon>Rhabditidae</taxon>
        <taxon>Peloderinae</taxon>
        <taxon>Caenorhabditis</taxon>
    </lineage>
</organism>
<feature type="transmembrane region" description="Helical" evidence="1">
    <location>
        <begin position="76"/>
        <end position="93"/>
    </location>
</feature>
<proteinExistence type="predicted"/>
<keyword evidence="1" id="KW-1133">Transmembrane helix</keyword>
<dbReference type="EMBL" id="CAJGYM010000105">
    <property type="protein sequence ID" value="CAD6197797.1"/>
    <property type="molecule type" value="Genomic_DNA"/>
</dbReference>
<evidence type="ECO:0000313" key="3">
    <source>
        <dbReference type="Proteomes" id="UP000835052"/>
    </source>
</evidence>
<dbReference type="Proteomes" id="UP000835052">
    <property type="component" value="Unassembled WGS sequence"/>
</dbReference>
<keyword evidence="3" id="KW-1185">Reference proteome</keyword>
<reference evidence="2" key="1">
    <citation type="submission" date="2020-10" db="EMBL/GenBank/DDBJ databases">
        <authorList>
            <person name="Kikuchi T."/>
        </authorList>
    </citation>
    <scope>NUCLEOTIDE SEQUENCE</scope>
    <source>
        <strain evidence="2">NKZ352</strain>
    </source>
</reference>
<protein>
    <submittedName>
        <fullName evidence="2">Uncharacterized protein</fullName>
    </submittedName>
</protein>
<dbReference type="AlphaFoldDB" id="A0A8S1HRE8"/>
<feature type="transmembrane region" description="Helical" evidence="1">
    <location>
        <begin position="7"/>
        <end position="31"/>
    </location>
</feature>